<dbReference type="PROSITE" id="PS51143">
    <property type="entry name" value="MT_A70"/>
    <property type="match status" value="1"/>
</dbReference>
<evidence type="ECO:0000313" key="3">
    <source>
        <dbReference type="EMBL" id="GAX76354.1"/>
    </source>
</evidence>
<evidence type="ECO:0000256" key="2">
    <source>
        <dbReference type="SAM" id="MobiDB-lite"/>
    </source>
</evidence>
<keyword evidence="4" id="KW-1185">Reference proteome</keyword>
<protein>
    <recommendedName>
        <fullName evidence="5">Methyltransferase</fullName>
    </recommendedName>
</protein>
<evidence type="ECO:0000313" key="4">
    <source>
        <dbReference type="Proteomes" id="UP000232323"/>
    </source>
</evidence>
<evidence type="ECO:0000256" key="1">
    <source>
        <dbReference type="PROSITE-ProRule" id="PRU00489"/>
    </source>
</evidence>
<comment type="similarity">
    <text evidence="1">Belongs to the MT-A70-like family.</text>
</comment>
<feature type="compositionally biased region" description="Gly residues" evidence="2">
    <location>
        <begin position="265"/>
        <end position="275"/>
    </location>
</feature>
<evidence type="ECO:0008006" key="5">
    <source>
        <dbReference type="Google" id="ProtNLM"/>
    </source>
</evidence>
<proteinExistence type="inferred from homology"/>
<feature type="compositionally biased region" description="Polar residues" evidence="2">
    <location>
        <begin position="290"/>
        <end position="299"/>
    </location>
</feature>
<dbReference type="GO" id="GO:0005634">
    <property type="term" value="C:nucleus"/>
    <property type="evidence" value="ECO:0007669"/>
    <property type="project" value="TreeGrafter"/>
</dbReference>
<dbReference type="InterPro" id="IPR007757">
    <property type="entry name" value="MT-A70-like"/>
</dbReference>
<feature type="compositionally biased region" description="Pro residues" evidence="2">
    <location>
        <begin position="251"/>
        <end position="260"/>
    </location>
</feature>
<dbReference type="PANTHER" id="PTHR12829">
    <property type="entry name" value="N6-ADENOSINE-METHYLTRANSFERASE"/>
    <property type="match status" value="1"/>
</dbReference>
<accession>A0A250WZT0</accession>
<dbReference type="EMBL" id="BEGY01000017">
    <property type="protein sequence ID" value="GAX76354.1"/>
    <property type="molecule type" value="Genomic_DNA"/>
</dbReference>
<dbReference type="Gene3D" id="3.40.50.150">
    <property type="entry name" value="Vaccinia Virus protein VP39"/>
    <property type="match status" value="1"/>
</dbReference>
<dbReference type="OrthoDB" id="10262526at2759"/>
<dbReference type="AlphaFoldDB" id="A0A250WZT0"/>
<sequence length="685" mass="75117">MENPELEIVEMREKVRRLRERLVNRCMQRCQENSGRPSLPILPEQRLVVDDAQTPFEVALTRIFVEVMLDPTTSLPIDIESIHKKLMRGPAGDRYDRVMTSLGLRSITPLAYKLGTAPLSLLEVMVVEISGRVKNFITNMDRGGLSRYSQVEDAGFLIKIRQQQMLQAAILAKAAALQPAVPAVVGMPAVVGPRPPAVPPPMEGMMMPPISIPTPAMPTGMPPIMAVPGLPPPMPPPGPPPPSVGGGVSLPGPPRPPLGMPPIGGNMGISGGYGGFPPPPMMGGMLPPASHTSSSTSNVAGPRSDHTSLHQGGSSGAAGGSQQDASEGANKRQRDADLDSLLKMKTAREMNANDRGGGDLAIILSKKSAKEAANIEKFRTEGGSAIREHCQNLTKEDCMKANSTSMACHRLHFQKLMFDWTDPSLGNCSYLDTCRNMRTCRHIHYKLDTQEDMSVRPGLSQPKACLAVPEMTQWINCDVRSFDMTILGKFGVIMADPPWEIHQDLPYGTMGDDEMRKMNIGVLQDDGVIFLWVTGRAMELGRECLDLWGYKRVDELIWVKTNMLQSLIRSGRTGHWLNHSKEHCLVGWKGNLAALNKKVDCDVLVADVRETSRKPDEMYTLLERLSPGTRKIEIFARPNNLQAAHGWVGLGNQLNGSRIIDPELRERYTKVYGQVVEPDPSRPAP</sequence>
<organism evidence="3 4">
    <name type="scientific">Chlamydomonas eustigma</name>
    <dbReference type="NCBI Taxonomy" id="1157962"/>
    <lineage>
        <taxon>Eukaryota</taxon>
        <taxon>Viridiplantae</taxon>
        <taxon>Chlorophyta</taxon>
        <taxon>core chlorophytes</taxon>
        <taxon>Chlorophyceae</taxon>
        <taxon>CS clade</taxon>
        <taxon>Chlamydomonadales</taxon>
        <taxon>Chlamydomonadaceae</taxon>
        <taxon>Chlamydomonas</taxon>
    </lineage>
</organism>
<dbReference type="GO" id="GO:0008168">
    <property type="term" value="F:methyltransferase activity"/>
    <property type="evidence" value="ECO:0007669"/>
    <property type="project" value="TreeGrafter"/>
</dbReference>
<name>A0A250WZT0_9CHLO</name>
<reference evidence="3 4" key="1">
    <citation type="submission" date="2017-08" db="EMBL/GenBank/DDBJ databases">
        <title>Acidophilic green algal genome provides insights into adaptation to an acidic environment.</title>
        <authorList>
            <person name="Hirooka S."/>
            <person name="Hirose Y."/>
            <person name="Kanesaki Y."/>
            <person name="Higuchi S."/>
            <person name="Fujiwara T."/>
            <person name="Onuma R."/>
            <person name="Era A."/>
            <person name="Ohbayashi R."/>
            <person name="Uzuka A."/>
            <person name="Nozaki H."/>
            <person name="Yoshikawa H."/>
            <person name="Miyagishima S.Y."/>
        </authorList>
    </citation>
    <scope>NUCLEOTIDE SEQUENCE [LARGE SCALE GENOMIC DNA]</scope>
    <source>
        <strain evidence="3 4">NIES-2499</strain>
    </source>
</reference>
<dbReference type="PANTHER" id="PTHR12829:SF2">
    <property type="entry name" value="N6-ADENOSINE-METHYLTRANSFERASE MT-A70-LIKE"/>
    <property type="match status" value="1"/>
</dbReference>
<dbReference type="Proteomes" id="UP000232323">
    <property type="component" value="Unassembled WGS sequence"/>
</dbReference>
<dbReference type="GO" id="GO:0036396">
    <property type="term" value="C:RNA N6-methyladenosine methyltransferase complex"/>
    <property type="evidence" value="ECO:0007669"/>
    <property type="project" value="TreeGrafter"/>
</dbReference>
<gene>
    <name evidence="3" type="ORF">CEUSTIGMA_g3800.t1</name>
</gene>
<dbReference type="Pfam" id="PF05063">
    <property type="entry name" value="MT-A70"/>
    <property type="match status" value="1"/>
</dbReference>
<dbReference type="STRING" id="1157962.A0A250WZT0"/>
<comment type="caution">
    <text evidence="3">The sequence shown here is derived from an EMBL/GenBank/DDBJ whole genome shotgun (WGS) entry which is preliminary data.</text>
</comment>
<feature type="compositionally biased region" description="Pro residues" evidence="2">
    <location>
        <begin position="230"/>
        <end position="243"/>
    </location>
</feature>
<dbReference type="InterPro" id="IPR029063">
    <property type="entry name" value="SAM-dependent_MTases_sf"/>
</dbReference>
<dbReference type="SUPFAM" id="SSF53335">
    <property type="entry name" value="S-adenosyl-L-methionine-dependent methyltransferases"/>
    <property type="match status" value="1"/>
</dbReference>
<feature type="region of interest" description="Disordered" evidence="2">
    <location>
        <begin position="230"/>
        <end position="336"/>
    </location>
</feature>